<keyword evidence="1" id="KW-0175">Coiled coil</keyword>
<dbReference type="AlphaFoldDB" id="A0A2X1QUT7"/>
<dbReference type="RefSeq" id="WP_112854797.1">
    <property type="nucleotide sequence ID" value="NZ_UASS01000026.1"/>
</dbReference>
<sequence>MKTTAKSSIFYSEFQAFIAPLQDENQTLKQEVQEWKDKYHSLLEQLRLAKQQRFDRSSEAHIGQGELQFDEAESVETAELPKKKIQ</sequence>
<dbReference type="EMBL" id="UASS01000026">
    <property type="protein sequence ID" value="SPX61876.1"/>
    <property type="molecule type" value="Genomic_DNA"/>
</dbReference>
<feature type="coiled-coil region" evidence="1">
    <location>
        <begin position="18"/>
        <end position="52"/>
    </location>
</feature>
<dbReference type="Gene3D" id="1.20.5.340">
    <property type="match status" value="1"/>
</dbReference>
<name>A0A2X1QUT7_9GAMM</name>
<evidence type="ECO:0000256" key="1">
    <source>
        <dbReference type="SAM" id="Coils"/>
    </source>
</evidence>
<feature type="region of interest" description="Disordered" evidence="2">
    <location>
        <begin position="57"/>
        <end position="86"/>
    </location>
</feature>
<reference evidence="3 4" key="1">
    <citation type="submission" date="2018-06" db="EMBL/GenBank/DDBJ databases">
        <authorList>
            <consortium name="Pathogen Informatics"/>
            <person name="Doyle S."/>
        </authorList>
    </citation>
    <scope>NUCLEOTIDE SEQUENCE [LARGE SCALE GENOMIC DNA]</scope>
    <source>
        <strain evidence="3 4">NCTC12022</strain>
    </source>
</reference>
<organism evidence="3 4">
    <name type="scientific">Legionella feeleii</name>
    <dbReference type="NCBI Taxonomy" id="453"/>
    <lineage>
        <taxon>Bacteria</taxon>
        <taxon>Pseudomonadati</taxon>
        <taxon>Pseudomonadota</taxon>
        <taxon>Gammaproteobacteria</taxon>
        <taxon>Legionellales</taxon>
        <taxon>Legionellaceae</taxon>
        <taxon>Legionella</taxon>
    </lineage>
</organism>
<accession>A0A2X1QUT7</accession>
<gene>
    <name evidence="3" type="ORF">NCTC12022_02630</name>
</gene>
<evidence type="ECO:0000313" key="4">
    <source>
        <dbReference type="Proteomes" id="UP000251942"/>
    </source>
</evidence>
<dbReference type="Proteomes" id="UP000251942">
    <property type="component" value="Unassembled WGS sequence"/>
</dbReference>
<evidence type="ECO:0000256" key="2">
    <source>
        <dbReference type="SAM" id="MobiDB-lite"/>
    </source>
</evidence>
<protein>
    <submittedName>
        <fullName evidence="3">Uncharacterized protein</fullName>
    </submittedName>
</protein>
<evidence type="ECO:0000313" key="3">
    <source>
        <dbReference type="EMBL" id="SPX61876.1"/>
    </source>
</evidence>
<proteinExistence type="predicted"/>